<organism evidence="1 2">
    <name type="scientific">Boletus edulis BED1</name>
    <dbReference type="NCBI Taxonomy" id="1328754"/>
    <lineage>
        <taxon>Eukaryota</taxon>
        <taxon>Fungi</taxon>
        <taxon>Dikarya</taxon>
        <taxon>Basidiomycota</taxon>
        <taxon>Agaricomycotina</taxon>
        <taxon>Agaricomycetes</taxon>
        <taxon>Agaricomycetidae</taxon>
        <taxon>Boletales</taxon>
        <taxon>Boletineae</taxon>
        <taxon>Boletaceae</taxon>
        <taxon>Boletoideae</taxon>
        <taxon>Boletus</taxon>
    </lineage>
</organism>
<dbReference type="EMBL" id="WHUW01000013">
    <property type="protein sequence ID" value="KAF8439910.1"/>
    <property type="molecule type" value="Genomic_DNA"/>
</dbReference>
<reference evidence="1" key="2">
    <citation type="journal article" date="2020" name="Nat. Commun.">
        <title>Large-scale genome sequencing of mycorrhizal fungi provides insights into the early evolution of symbiotic traits.</title>
        <authorList>
            <person name="Miyauchi S."/>
            <person name="Kiss E."/>
            <person name="Kuo A."/>
            <person name="Drula E."/>
            <person name="Kohler A."/>
            <person name="Sanchez-Garcia M."/>
            <person name="Morin E."/>
            <person name="Andreopoulos B."/>
            <person name="Barry K.W."/>
            <person name="Bonito G."/>
            <person name="Buee M."/>
            <person name="Carver A."/>
            <person name="Chen C."/>
            <person name="Cichocki N."/>
            <person name="Clum A."/>
            <person name="Culley D."/>
            <person name="Crous P.W."/>
            <person name="Fauchery L."/>
            <person name="Girlanda M."/>
            <person name="Hayes R.D."/>
            <person name="Keri Z."/>
            <person name="LaButti K."/>
            <person name="Lipzen A."/>
            <person name="Lombard V."/>
            <person name="Magnuson J."/>
            <person name="Maillard F."/>
            <person name="Murat C."/>
            <person name="Nolan M."/>
            <person name="Ohm R.A."/>
            <person name="Pangilinan J."/>
            <person name="Pereira M.F."/>
            <person name="Perotto S."/>
            <person name="Peter M."/>
            <person name="Pfister S."/>
            <person name="Riley R."/>
            <person name="Sitrit Y."/>
            <person name="Stielow J.B."/>
            <person name="Szollosi G."/>
            <person name="Zifcakova L."/>
            <person name="Stursova M."/>
            <person name="Spatafora J.W."/>
            <person name="Tedersoo L."/>
            <person name="Vaario L.M."/>
            <person name="Yamada A."/>
            <person name="Yan M."/>
            <person name="Wang P."/>
            <person name="Xu J."/>
            <person name="Bruns T."/>
            <person name="Baldrian P."/>
            <person name="Vilgalys R."/>
            <person name="Dunand C."/>
            <person name="Henrissat B."/>
            <person name="Grigoriev I.V."/>
            <person name="Hibbett D."/>
            <person name="Nagy L.G."/>
            <person name="Martin F.M."/>
        </authorList>
    </citation>
    <scope>NUCLEOTIDE SEQUENCE</scope>
    <source>
        <strain evidence="1">BED1</strain>
    </source>
</reference>
<proteinExistence type="predicted"/>
<evidence type="ECO:0000313" key="2">
    <source>
        <dbReference type="Proteomes" id="UP001194468"/>
    </source>
</evidence>
<name>A0AAD4GEU6_BOLED</name>
<evidence type="ECO:0000313" key="1">
    <source>
        <dbReference type="EMBL" id="KAF8439910.1"/>
    </source>
</evidence>
<gene>
    <name evidence="1" type="ORF">L210DRAFT_3540977</name>
</gene>
<accession>A0AAD4GEU6</accession>
<dbReference type="AlphaFoldDB" id="A0AAD4GEU6"/>
<keyword evidence="2" id="KW-1185">Reference proteome</keyword>
<protein>
    <submittedName>
        <fullName evidence="1">Uncharacterized protein</fullName>
    </submittedName>
</protein>
<reference evidence="1" key="1">
    <citation type="submission" date="2019-10" db="EMBL/GenBank/DDBJ databases">
        <authorList>
            <consortium name="DOE Joint Genome Institute"/>
            <person name="Kuo A."/>
            <person name="Miyauchi S."/>
            <person name="Kiss E."/>
            <person name="Drula E."/>
            <person name="Kohler A."/>
            <person name="Sanchez-Garcia M."/>
            <person name="Andreopoulos B."/>
            <person name="Barry K.W."/>
            <person name="Bonito G."/>
            <person name="Buee M."/>
            <person name="Carver A."/>
            <person name="Chen C."/>
            <person name="Cichocki N."/>
            <person name="Clum A."/>
            <person name="Culley D."/>
            <person name="Crous P.W."/>
            <person name="Fauchery L."/>
            <person name="Girlanda M."/>
            <person name="Hayes R."/>
            <person name="Keri Z."/>
            <person name="LaButti K."/>
            <person name="Lipzen A."/>
            <person name="Lombard V."/>
            <person name="Magnuson J."/>
            <person name="Maillard F."/>
            <person name="Morin E."/>
            <person name="Murat C."/>
            <person name="Nolan M."/>
            <person name="Ohm R."/>
            <person name="Pangilinan J."/>
            <person name="Pereira M."/>
            <person name="Perotto S."/>
            <person name="Peter M."/>
            <person name="Riley R."/>
            <person name="Sitrit Y."/>
            <person name="Stielow B."/>
            <person name="Szollosi G."/>
            <person name="Zifcakova L."/>
            <person name="Stursova M."/>
            <person name="Spatafora J.W."/>
            <person name="Tedersoo L."/>
            <person name="Vaario L.-M."/>
            <person name="Yamada A."/>
            <person name="Yan M."/>
            <person name="Wang P."/>
            <person name="Xu J."/>
            <person name="Bruns T."/>
            <person name="Baldrian P."/>
            <person name="Vilgalys R."/>
            <person name="Henrissat B."/>
            <person name="Grigoriev I.V."/>
            <person name="Hibbett D."/>
            <person name="Nagy L.G."/>
            <person name="Martin F.M."/>
        </authorList>
    </citation>
    <scope>NUCLEOTIDE SEQUENCE</scope>
    <source>
        <strain evidence="1">BED1</strain>
    </source>
</reference>
<sequence length="93" mass="10350">MAFLAGVVSHTYCHDSALIWDYHVLALFMKVTVTSVADARRAYIRPSIRTSPLVPPLLPPCIFSRALSNCYVTCFPNGCLSPVIRTTPPYSYQ</sequence>
<comment type="caution">
    <text evidence="1">The sequence shown here is derived from an EMBL/GenBank/DDBJ whole genome shotgun (WGS) entry which is preliminary data.</text>
</comment>
<dbReference type="Proteomes" id="UP001194468">
    <property type="component" value="Unassembled WGS sequence"/>
</dbReference>